<dbReference type="AlphaFoldDB" id="A0A3E0L731"/>
<name>A0A3E0L731_9CHRO</name>
<dbReference type="SUPFAM" id="SSF52200">
    <property type="entry name" value="Toll/Interleukin receptor TIR domain"/>
    <property type="match status" value="1"/>
</dbReference>
<gene>
    <name evidence="2" type="ORF">DWQ54_07395</name>
</gene>
<evidence type="ECO:0000259" key="1">
    <source>
        <dbReference type="PROSITE" id="PS50104"/>
    </source>
</evidence>
<dbReference type="SUPFAM" id="SSF140869">
    <property type="entry name" value="GUN4-like"/>
    <property type="match status" value="1"/>
</dbReference>
<proteinExistence type="predicted"/>
<dbReference type="InterPro" id="IPR000157">
    <property type="entry name" value="TIR_dom"/>
</dbReference>
<dbReference type="Proteomes" id="UP000256873">
    <property type="component" value="Unassembled WGS sequence"/>
</dbReference>
<dbReference type="CDD" id="cd16383">
    <property type="entry name" value="GUN4"/>
    <property type="match status" value="1"/>
</dbReference>
<dbReference type="InterPro" id="IPR035897">
    <property type="entry name" value="Toll_tir_struct_dom_sf"/>
</dbReference>
<dbReference type="Pfam" id="PF05419">
    <property type="entry name" value="GUN4"/>
    <property type="match status" value="1"/>
</dbReference>
<dbReference type="Gene3D" id="3.40.50.10140">
    <property type="entry name" value="Toll/interleukin-1 receptor homology (TIR) domain"/>
    <property type="match status" value="1"/>
</dbReference>
<organism evidence="2 3">
    <name type="scientific">Microcystis flos-aquae TF09</name>
    <dbReference type="NCBI Taxonomy" id="2060473"/>
    <lineage>
        <taxon>Bacteria</taxon>
        <taxon>Bacillati</taxon>
        <taxon>Cyanobacteriota</taxon>
        <taxon>Cyanophyceae</taxon>
        <taxon>Oscillatoriophycideae</taxon>
        <taxon>Chroococcales</taxon>
        <taxon>Microcystaceae</taxon>
        <taxon>Microcystis</taxon>
    </lineage>
</organism>
<dbReference type="InterPro" id="IPR037215">
    <property type="entry name" value="GUN4-like_sf"/>
</dbReference>
<dbReference type="Gene3D" id="1.10.10.1770">
    <property type="entry name" value="Gun4-like"/>
    <property type="match status" value="1"/>
</dbReference>
<feature type="domain" description="TIR" evidence="1">
    <location>
        <begin position="1"/>
        <end position="122"/>
    </location>
</feature>
<protein>
    <submittedName>
        <fullName evidence="2">TIR domain-containing protein</fullName>
    </submittedName>
</protein>
<dbReference type="InterPro" id="IPR008629">
    <property type="entry name" value="GUN4-like"/>
</dbReference>
<dbReference type="EMBL" id="QQWC01000002">
    <property type="protein sequence ID" value="REJ42733.1"/>
    <property type="molecule type" value="Genomic_DNA"/>
</dbReference>
<dbReference type="PANTHER" id="PTHR34800:SF1">
    <property type="entry name" value="TETRAPYRROLE-BINDING PROTEIN, CHLOROPLASTIC"/>
    <property type="match status" value="1"/>
</dbReference>
<accession>A0A3E0L731</accession>
<dbReference type="PANTHER" id="PTHR34800">
    <property type="entry name" value="TETRAPYRROLE-BINDING PROTEIN, CHLOROPLASTIC"/>
    <property type="match status" value="1"/>
</dbReference>
<dbReference type="Pfam" id="PF13676">
    <property type="entry name" value="TIR_2"/>
    <property type="match status" value="1"/>
</dbReference>
<dbReference type="GO" id="GO:0046906">
    <property type="term" value="F:tetrapyrrole binding"/>
    <property type="evidence" value="ECO:0007669"/>
    <property type="project" value="TreeGrafter"/>
</dbReference>
<dbReference type="PROSITE" id="PS50104">
    <property type="entry name" value="TIR"/>
    <property type="match status" value="1"/>
</dbReference>
<sequence length="297" mass="34201">MSIFISYSRQDQAYVNKLLEALTKHELPWWLDNKIDYGDQWPRVIEENLRKSQVFMLVMSPRSKNSHWVNCELALALELKKPIFPLLLEGSRWLEVGIIQTVDIQGGKLPPASFFDRVRSELGSEFTVRSPRNEVELKSKRGINYTKLRDLLAAGKWKEADEETGKVMCQAAGRTSSGWLRIEDIDSFPCEDLRIINQLWLHYSNGNFGFSIQKEIYESLGGKREYNEEIWQEFGDSVGWKEGGNWLNRHNLNFSQNAVQGHLPAFGLGKSIGLIIIPTKKNFFFSSLVQRLVTCKI</sequence>
<evidence type="ECO:0000313" key="2">
    <source>
        <dbReference type="EMBL" id="REJ42733.1"/>
    </source>
</evidence>
<comment type="caution">
    <text evidence="2">The sequence shown here is derived from an EMBL/GenBank/DDBJ whole genome shotgun (WGS) entry which is preliminary data.</text>
</comment>
<dbReference type="Gene3D" id="1.25.40.620">
    <property type="match status" value="1"/>
</dbReference>
<reference evidence="2 3" key="1">
    <citation type="submission" date="2017-10" db="EMBL/GenBank/DDBJ databases">
        <title>A large-scale comparative metagenomic study reveals the eutrophication-driven functional interactions in six Microcystis-epibionts communities.</title>
        <authorList>
            <person name="Li Q."/>
            <person name="Lin F."/>
        </authorList>
    </citation>
    <scope>NUCLEOTIDE SEQUENCE [LARGE SCALE GENOMIC DNA]</scope>
    <source>
        <strain evidence="2">TF09</strain>
    </source>
</reference>
<dbReference type="GO" id="GO:0007165">
    <property type="term" value="P:signal transduction"/>
    <property type="evidence" value="ECO:0007669"/>
    <property type="project" value="InterPro"/>
</dbReference>
<dbReference type="SMART" id="SM00255">
    <property type="entry name" value="TIR"/>
    <property type="match status" value="1"/>
</dbReference>
<evidence type="ECO:0000313" key="3">
    <source>
        <dbReference type="Proteomes" id="UP000256873"/>
    </source>
</evidence>